<feature type="region of interest" description="Disordered" evidence="1">
    <location>
        <begin position="845"/>
        <end position="1017"/>
    </location>
</feature>
<feature type="region of interest" description="Disordered" evidence="1">
    <location>
        <begin position="429"/>
        <end position="591"/>
    </location>
</feature>
<dbReference type="RefSeq" id="XP_062795083.1">
    <property type="nucleotide sequence ID" value="XM_062939032.1"/>
</dbReference>
<feature type="region of interest" description="Disordered" evidence="1">
    <location>
        <begin position="639"/>
        <end position="661"/>
    </location>
</feature>
<feature type="compositionally biased region" description="Pro residues" evidence="1">
    <location>
        <begin position="898"/>
        <end position="915"/>
    </location>
</feature>
<evidence type="ECO:0000313" key="3">
    <source>
        <dbReference type="Proteomes" id="UP001329825"/>
    </source>
</evidence>
<feature type="compositionally biased region" description="Polar residues" evidence="1">
    <location>
        <begin position="879"/>
        <end position="890"/>
    </location>
</feature>
<name>A0ABZ1D8E2_9TREE</name>
<protein>
    <submittedName>
        <fullName evidence="2">Uncharacterized protein</fullName>
    </submittedName>
</protein>
<feature type="compositionally biased region" description="Acidic residues" evidence="1">
    <location>
        <begin position="274"/>
        <end position="287"/>
    </location>
</feature>
<feature type="region of interest" description="Disordered" evidence="1">
    <location>
        <begin position="1"/>
        <end position="309"/>
    </location>
</feature>
<feature type="compositionally biased region" description="Polar residues" evidence="1">
    <location>
        <begin position="541"/>
        <end position="559"/>
    </location>
</feature>
<feature type="compositionally biased region" description="Polar residues" evidence="1">
    <location>
        <begin position="429"/>
        <end position="443"/>
    </location>
</feature>
<keyword evidence="3" id="KW-1185">Reference proteome</keyword>
<accession>A0ABZ1D8E2</accession>
<feature type="compositionally biased region" description="Low complexity" evidence="1">
    <location>
        <begin position="128"/>
        <end position="153"/>
    </location>
</feature>
<feature type="compositionally biased region" description="Polar residues" evidence="1">
    <location>
        <begin position="953"/>
        <end position="969"/>
    </location>
</feature>
<feature type="compositionally biased region" description="Polar residues" evidence="1">
    <location>
        <begin position="241"/>
        <end position="250"/>
    </location>
</feature>
<dbReference type="Proteomes" id="UP001329825">
    <property type="component" value="Chromosome 10"/>
</dbReference>
<feature type="compositionally biased region" description="Polar residues" evidence="1">
    <location>
        <begin position="576"/>
        <end position="586"/>
    </location>
</feature>
<sequence>MDDPWAAPTWSSSSKPTSSMIMPSPGRTTPPPRFDDSDPWGISQASETAVIVPTVTDQSLRNQPEVKEAPVWGGEDHASWGAESADRELADPQTKMEKAESEDNPVWGTNTNVQEEPPIPITPDHHIPSPSSLSPTSFKSPSPISAPSGPISPHKIPSPSFTHSPKFELPISSEDLPSSTLPSFTPIPKSPSFGDDFGGFATGSALNSSGNDPWGGSNDIAGPSTVTSKDNSGWGGEEISWSRSGPTDQSWGGEIENTYGHDVESPFKSILPEREEEEEEDAEGDDEGWGRGRLPPKIETRPQGNNDWEEAQRKIRIKQLRAPQEKIDQLAKAWTELLGSVIQSELEKRTGAEEMQFEEKVRKLEDDTIDRLRSLTNIPPDINTYPPSLTSLTTHERFVYALQRPIPSPSTSLLTTTVSRRSAQVDPLTFTSANQETSWTSRSMLGEPDAPTFDGSIQEEQNKSKWSFWGKRPVPERQLTTSGGGVLERKSVSSPDPSIERHISDVHLPSVSSSRAPSISVQPSRPSSPAPTPTLPSSTSHDSVGQAANSGPLPQSQPIQAGPSAVSRFFGRLSRNKPSATTSTQEVDAKDLELSADDFSFLSEVPSITQPPAEKGVGDLLALEPGRNEQIASLESLLNSKPAPLPKPLAPPPKGLSGSQAGAGKFVARMKSPPPNDMDLLGDLDFAGNITSAAQSPITQSPSTEIASHANNAWDDFLSLGSSSQTTNSVSRIISPSTPIAAAPLTAVRSGTPTVSLSPPPPVSSIMPNLSSTVNFEPKPSMPEKNGSLVTSDFGDIDDFGTPQHASISTFDDFGDFSAFQSTTSTSTVPVPLSSMSKPLPVLNQMPTKPAIASTPAPLSKSSSMSTPVNHARPGSLDHTPTINLLSGASASRGKRWPAPPSPIAPVLAPPPKPAQPHQVQAGFPFLSPPPPGRPNSRGSLLDGAEKSRTPKSHSNTTTNDLGPSSSSMFGGALEPSRSTTPNQMAPSLAVSPTLSSMNPQGKGGLSAQDLSFFDSL</sequence>
<dbReference type="GeneID" id="87959472"/>
<feature type="compositionally biased region" description="Low complexity" evidence="1">
    <location>
        <begin position="1"/>
        <end position="25"/>
    </location>
</feature>
<feature type="compositionally biased region" description="Polar residues" evidence="1">
    <location>
        <begin position="977"/>
        <end position="1000"/>
    </location>
</feature>
<feature type="compositionally biased region" description="Low complexity" evidence="1">
    <location>
        <begin position="509"/>
        <end position="525"/>
    </location>
</feature>
<feature type="compositionally biased region" description="Pro residues" evidence="1">
    <location>
        <begin position="643"/>
        <end position="654"/>
    </location>
</feature>
<organism evidence="2 3">
    <name type="scientific">Kwoniella shivajii</name>
    <dbReference type="NCBI Taxonomy" id="564305"/>
    <lineage>
        <taxon>Eukaryota</taxon>
        <taxon>Fungi</taxon>
        <taxon>Dikarya</taxon>
        <taxon>Basidiomycota</taxon>
        <taxon>Agaricomycotina</taxon>
        <taxon>Tremellomycetes</taxon>
        <taxon>Tremellales</taxon>
        <taxon>Cryptococcaceae</taxon>
        <taxon>Kwoniella</taxon>
    </lineage>
</organism>
<gene>
    <name evidence="2" type="ORF">IL334_007342</name>
</gene>
<feature type="region of interest" description="Disordered" evidence="1">
    <location>
        <begin position="603"/>
        <end position="624"/>
    </location>
</feature>
<proteinExistence type="predicted"/>
<reference evidence="2 3" key="1">
    <citation type="submission" date="2024-01" db="EMBL/GenBank/DDBJ databases">
        <title>Comparative genomics of Cryptococcus and Kwoniella reveals pathogenesis evolution and contrasting modes of karyotype evolution via chromosome fusion or intercentromeric recombination.</title>
        <authorList>
            <person name="Coelho M.A."/>
            <person name="David-Palma M."/>
            <person name="Shea T."/>
            <person name="Bowers K."/>
            <person name="McGinley-Smith S."/>
            <person name="Mohammad A.W."/>
            <person name="Gnirke A."/>
            <person name="Yurkov A.M."/>
            <person name="Nowrousian M."/>
            <person name="Sun S."/>
            <person name="Cuomo C.A."/>
            <person name="Heitman J."/>
        </authorList>
    </citation>
    <scope>NUCLEOTIDE SEQUENCE [LARGE SCALE GENOMIC DNA]</scope>
    <source>
        <strain evidence="2">CBS 11374</strain>
    </source>
</reference>
<dbReference type="EMBL" id="CP141890">
    <property type="protein sequence ID" value="WRT70344.1"/>
    <property type="molecule type" value="Genomic_DNA"/>
</dbReference>
<feature type="compositionally biased region" description="Polar residues" evidence="1">
    <location>
        <begin position="860"/>
        <end position="869"/>
    </location>
</feature>
<evidence type="ECO:0000256" key="1">
    <source>
        <dbReference type="SAM" id="MobiDB-lite"/>
    </source>
</evidence>
<feature type="compositionally biased region" description="Basic and acidic residues" evidence="1">
    <location>
        <begin position="64"/>
        <end position="101"/>
    </location>
</feature>
<evidence type="ECO:0000313" key="2">
    <source>
        <dbReference type="EMBL" id="WRT70344.1"/>
    </source>
</evidence>